<evidence type="ECO:0000256" key="1">
    <source>
        <dbReference type="SAM" id="MobiDB-lite"/>
    </source>
</evidence>
<evidence type="ECO:0000256" key="2">
    <source>
        <dbReference type="SAM" id="SignalP"/>
    </source>
</evidence>
<dbReference type="RefSeq" id="WP_227321543.1">
    <property type="nucleotide sequence ID" value="NZ_JAESVB010000004.1"/>
</dbReference>
<evidence type="ECO:0000313" key="3">
    <source>
        <dbReference type="EMBL" id="MCB8875900.1"/>
    </source>
</evidence>
<accession>A0A963YT28</accession>
<evidence type="ECO:0000313" key="4">
    <source>
        <dbReference type="Proteomes" id="UP000708298"/>
    </source>
</evidence>
<name>A0A963YT28_9PROT</name>
<comment type="caution">
    <text evidence="3">The sequence shown here is derived from an EMBL/GenBank/DDBJ whole genome shotgun (WGS) entry which is preliminary data.</text>
</comment>
<evidence type="ECO:0008006" key="5">
    <source>
        <dbReference type="Google" id="ProtNLM"/>
    </source>
</evidence>
<organism evidence="3 4">
    <name type="scientific">Acidisoma silvae</name>
    <dbReference type="NCBI Taxonomy" id="2802396"/>
    <lineage>
        <taxon>Bacteria</taxon>
        <taxon>Pseudomonadati</taxon>
        <taxon>Pseudomonadota</taxon>
        <taxon>Alphaproteobacteria</taxon>
        <taxon>Acetobacterales</taxon>
        <taxon>Acidocellaceae</taxon>
        <taxon>Acidisoma</taxon>
    </lineage>
</organism>
<reference evidence="3" key="1">
    <citation type="journal article" date="2021" name="Microorganisms">
        <title>Acidisoma silvae sp. nov. and Acidisomacellulosilytica sp. nov., Two Acidophilic Bacteria Isolated from Decaying Wood, Hydrolyzing Cellulose and Producing Poly-3-hydroxybutyrate.</title>
        <authorList>
            <person name="Mieszkin S."/>
            <person name="Pouder E."/>
            <person name="Uroz S."/>
            <person name="Simon-Colin C."/>
            <person name="Alain K."/>
        </authorList>
    </citation>
    <scope>NUCLEOTIDE SEQUENCE</scope>
    <source>
        <strain evidence="3">HW T2.11</strain>
    </source>
</reference>
<sequence>MPSLRILLCLGLAALGCAGCAMTDPYQRDGMWQPTGAIPANIAVMVADPNDLIAGHGESTPTHYDSTIPIDRIMADKPKGLDGSTGSSSGSGTGNNAASALADLSAALGGGN</sequence>
<feature type="chain" id="PRO_5037615554" description="Lipoprotein" evidence="2">
    <location>
        <begin position="24"/>
        <end position="112"/>
    </location>
</feature>
<keyword evidence="4" id="KW-1185">Reference proteome</keyword>
<dbReference type="EMBL" id="JAESVB010000004">
    <property type="protein sequence ID" value="MCB8875900.1"/>
    <property type="molecule type" value="Genomic_DNA"/>
</dbReference>
<dbReference type="Proteomes" id="UP000708298">
    <property type="component" value="Unassembled WGS sequence"/>
</dbReference>
<reference evidence="3" key="2">
    <citation type="submission" date="2021-01" db="EMBL/GenBank/DDBJ databases">
        <authorList>
            <person name="Mieszkin S."/>
            <person name="Pouder E."/>
            <person name="Alain K."/>
        </authorList>
    </citation>
    <scope>NUCLEOTIDE SEQUENCE</scope>
    <source>
        <strain evidence="3">HW T2.11</strain>
    </source>
</reference>
<proteinExistence type="predicted"/>
<feature type="region of interest" description="Disordered" evidence="1">
    <location>
        <begin position="75"/>
        <end position="95"/>
    </location>
</feature>
<keyword evidence="2" id="KW-0732">Signal</keyword>
<dbReference type="PROSITE" id="PS51257">
    <property type="entry name" value="PROKAR_LIPOPROTEIN"/>
    <property type="match status" value="1"/>
</dbReference>
<dbReference type="AlphaFoldDB" id="A0A963YT28"/>
<gene>
    <name evidence="3" type="ORF">ASILVAE211_11970</name>
</gene>
<feature type="signal peptide" evidence="2">
    <location>
        <begin position="1"/>
        <end position="23"/>
    </location>
</feature>
<protein>
    <recommendedName>
        <fullName evidence="5">Lipoprotein</fullName>
    </recommendedName>
</protein>
<feature type="compositionally biased region" description="Low complexity" evidence="1">
    <location>
        <begin position="81"/>
        <end position="95"/>
    </location>
</feature>